<feature type="non-terminal residue" evidence="1">
    <location>
        <position position="88"/>
    </location>
</feature>
<protein>
    <submittedName>
        <fullName evidence="1">Uncharacterized protein</fullName>
    </submittedName>
</protein>
<evidence type="ECO:0000313" key="1">
    <source>
        <dbReference type="EMBL" id="MCI32633.1"/>
    </source>
</evidence>
<reference evidence="1 2" key="1">
    <citation type="journal article" date="2018" name="Front. Plant Sci.">
        <title>Red Clover (Trifolium pratense) and Zigzag Clover (T. medium) - A Picture of Genomic Similarities and Differences.</title>
        <authorList>
            <person name="Dluhosova J."/>
            <person name="Istvanek J."/>
            <person name="Nedelnik J."/>
            <person name="Repkova J."/>
        </authorList>
    </citation>
    <scope>NUCLEOTIDE SEQUENCE [LARGE SCALE GENOMIC DNA]</scope>
    <source>
        <strain evidence="2">cv. 10/8</strain>
        <tissue evidence="1">Leaf</tissue>
    </source>
</reference>
<organism evidence="1 2">
    <name type="scientific">Trifolium medium</name>
    <dbReference type="NCBI Taxonomy" id="97028"/>
    <lineage>
        <taxon>Eukaryota</taxon>
        <taxon>Viridiplantae</taxon>
        <taxon>Streptophyta</taxon>
        <taxon>Embryophyta</taxon>
        <taxon>Tracheophyta</taxon>
        <taxon>Spermatophyta</taxon>
        <taxon>Magnoliopsida</taxon>
        <taxon>eudicotyledons</taxon>
        <taxon>Gunneridae</taxon>
        <taxon>Pentapetalae</taxon>
        <taxon>rosids</taxon>
        <taxon>fabids</taxon>
        <taxon>Fabales</taxon>
        <taxon>Fabaceae</taxon>
        <taxon>Papilionoideae</taxon>
        <taxon>50 kb inversion clade</taxon>
        <taxon>NPAAA clade</taxon>
        <taxon>Hologalegina</taxon>
        <taxon>IRL clade</taxon>
        <taxon>Trifolieae</taxon>
        <taxon>Trifolium</taxon>
    </lineage>
</organism>
<comment type="caution">
    <text evidence="1">The sequence shown here is derived from an EMBL/GenBank/DDBJ whole genome shotgun (WGS) entry which is preliminary data.</text>
</comment>
<keyword evidence="2" id="KW-1185">Reference proteome</keyword>
<name>A0A392R7Q3_9FABA</name>
<accession>A0A392R7Q3</accession>
<evidence type="ECO:0000313" key="2">
    <source>
        <dbReference type="Proteomes" id="UP000265520"/>
    </source>
</evidence>
<dbReference type="EMBL" id="LXQA010197394">
    <property type="protein sequence ID" value="MCI32633.1"/>
    <property type="molecule type" value="Genomic_DNA"/>
</dbReference>
<dbReference type="AlphaFoldDB" id="A0A392R7Q3"/>
<proteinExistence type="predicted"/>
<dbReference type="Proteomes" id="UP000265520">
    <property type="component" value="Unassembled WGS sequence"/>
</dbReference>
<sequence length="88" mass="9533">MRLPPFAVICDVAPCLSHEPDGLALDQEYQHACLSSLLSDTDMAEYTKAAMVEKSTADFGWDAVDKSIAADDWNTVVKSTADADSDLH</sequence>